<dbReference type="GeneID" id="86891377"/>
<name>A0A7X6BMF7_9BACT</name>
<dbReference type="InterPro" id="IPR018873">
    <property type="entry name" value="KilA-N_DNA-bd_domain"/>
</dbReference>
<dbReference type="Pfam" id="PF10543">
    <property type="entry name" value="ORF6N"/>
    <property type="match status" value="1"/>
</dbReference>
<dbReference type="Proteomes" id="UP001302374">
    <property type="component" value="Chromosome"/>
</dbReference>
<evidence type="ECO:0000259" key="1">
    <source>
        <dbReference type="Pfam" id="PF10543"/>
    </source>
</evidence>
<organism evidence="2 4">
    <name type="scientific">Butyricimonas paravirosa</name>
    <dbReference type="NCBI Taxonomy" id="1472417"/>
    <lineage>
        <taxon>Bacteria</taxon>
        <taxon>Pseudomonadati</taxon>
        <taxon>Bacteroidota</taxon>
        <taxon>Bacteroidia</taxon>
        <taxon>Bacteroidales</taxon>
        <taxon>Odoribacteraceae</taxon>
        <taxon>Butyricimonas</taxon>
    </lineage>
</organism>
<evidence type="ECO:0000313" key="4">
    <source>
        <dbReference type="Proteomes" id="UP000576368"/>
    </source>
</evidence>
<dbReference type="AlphaFoldDB" id="A0A7X6BMF7"/>
<dbReference type="EMBL" id="CP043839">
    <property type="protein sequence ID" value="WOF12348.1"/>
    <property type="molecule type" value="Genomic_DNA"/>
</dbReference>
<feature type="domain" description="KilA-N DNA-binding" evidence="1">
    <location>
        <begin position="8"/>
        <end position="92"/>
    </location>
</feature>
<proteinExistence type="predicted"/>
<dbReference type="EMBL" id="JAATLI010000023">
    <property type="protein sequence ID" value="NJC20787.1"/>
    <property type="molecule type" value="Genomic_DNA"/>
</dbReference>
<gene>
    <name evidence="3" type="ORF">F1644_08765</name>
    <name evidence="2" type="ORF">GGR15_004450</name>
</gene>
<dbReference type="Proteomes" id="UP000576368">
    <property type="component" value="Unassembled WGS sequence"/>
</dbReference>
<evidence type="ECO:0000313" key="3">
    <source>
        <dbReference type="EMBL" id="WOF12348.1"/>
    </source>
</evidence>
<keyword evidence="5" id="KW-1185">Reference proteome</keyword>
<sequence length="167" mass="19408">MDLQIIQSKIYTIRGYKVMLDFDLAELYQTETKILKRAVKRNIARFPPDFMFTLTGEEFTNLRCQIGTSSWGGSRYEPFAFTQEGIAMLSGVLRSDVAVQVNISIMRAFVLMRQMIINYEEILKRIEELEESTDAQFSEIYQALTRLLSKQEKDKERRPIGYLPASD</sequence>
<reference evidence="2 4" key="2">
    <citation type="submission" date="2020-03" db="EMBL/GenBank/DDBJ databases">
        <title>Genomic Encyclopedia of Type Strains, Phase IV (KMG-IV): sequencing the most valuable type-strain genomes for metagenomic binning, comparative biology and taxonomic classification.</title>
        <authorList>
            <person name="Goeker M."/>
        </authorList>
    </citation>
    <scope>NUCLEOTIDE SEQUENCE [LARGE SCALE GENOMIC DNA]</scope>
    <source>
        <strain evidence="2 4">DSM 105722</strain>
    </source>
</reference>
<evidence type="ECO:0000313" key="2">
    <source>
        <dbReference type="EMBL" id="NJC20787.1"/>
    </source>
</evidence>
<accession>A0A7X6BMF7</accession>
<dbReference type="RefSeq" id="WP_118305190.1">
    <property type="nucleotide sequence ID" value="NZ_BMPA01000023.1"/>
</dbReference>
<evidence type="ECO:0000313" key="5">
    <source>
        <dbReference type="Proteomes" id="UP001302374"/>
    </source>
</evidence>
<protein>
    <submittedName>
        <fullName evidence="3">ORF6N domain-containing protein</fullName>
    </submittedName>
</protein>
<reference evidence="3 5" key="1">
    <citation type="submission" date="2019-09" db="EMBL/GenBank/DDBJ databases">
        <title>Butyricimonas paravirosa DSM 105722 (=214-4 = JCM 18677 = CCUG 65563).</title>
        <authorList>
            <person name="Le Roy T."/>
            <person name="Cani P.D."/>
        </authorList>
    </citation>
    <scope>NUCLEOTIDE SEQUENCE [LARGE SCALE GENOMIC DNA]</scope>
    <source>
        <strain evidence="3 5">DSM 105722</strain>
    </source>
</reference>